<proteinExistence type="predicted"/>
<accession>A0A8T2TW01</accession>
<feature type="compositionally biased region" description="Polar residues" evidence="1">
    <location>
        <begin position="244"/>
        <end position="265"/>
    </location>
</feature>
<evidence type="ECO:0000313" key="2">
    <source>
        <dbReference type="EMBL" id="KAH7424679.1"/>
    </source>
</evidence>
<evidence type="ECO:0000313" key="3">
    <source>
        <dbReference type="Proteomes" id="UP000825935"/>
    </source>
</evidence>
<feature type="compositionally biased region" description="Acidic residues" evidence="1">
    <location>
        <begin position="42"/>
        <end position="54"/>
    </location>
</feature>
<feature type="region of interest" description="Disordered" evidence="1">
    <location>
        <begin position="1"/>
        <end position="68"/>
    </location>
</feature>
<dbReference type="EMBL" id="CM035416">
    <property type="protein sequence ID" value="KAH7424679.1"/>
    <property type="molecule type" value="Genomic_DNA"/>
</dbReference>
<sequence length="419" mass="46942">MENVSPEVQRENEVTFRGEDDCTFEHQHLDETDKLMKQDKEDGSEEGEDGDETIGEMSADSSVEEEKADLAADYISDLRRHGELNGPKEGFMSYEDIILSKDRAPSLKDETKICSVASLSADLSRCPGPDDFVHDEEILTQDNAIGDLLDEVCTSFASREDNILCGSPLEPPIIHEGTLGRLKCTMDSKSPRQDPSEKKNVKKEILRNVEDIEKENLVREGPLSQNDSVGRTDSPLKESPCAFNGQSHLLPNTTHKSTLASTADPTSLRKANKKDGLQTKPLVHECLKPINEAPKFAVPKNLKQRQKVMPVNCRSRRRHSYDGNDNKFCCPSSRLADDHEDNEVNQNGSRASIESSPCLRQRGCINFDHVRRFSSLHLTTRSSSRMEKTSLRGGKVDRVARFAQLQKIWKSDSFLRGIS</sequence>
<protein>
    <submittedName>
        <fullName evidence="2">Uncharacterized protein</fullName>
    </submittedName>
</protein>
<feature type="region of interest" description="Disordered" evidence="1">
    <location>
        <begin position="216"/>
        <end position="276"/>
    </location>
</feature>
<dbReference type="Proteomes" id="UP000825935">
    <property type="component" value="Chromosome 11"/>
</dbReference>
<dbReference type="AlphaFoldDB" id="A0A8T2TW01"/>
<reference evidence="2" key="1">
    <citation type="submission" date="2021-08" db="EMBL/GenBank/DDBJ databases">
        <title>WGS assembly of Ceratopteris richardii.</title>
        <authorList>
            <person name="Marchant D.B."/>
            <person name="Chen G."/>
            <person name="Jenkins J."/>
            <person name="Shu S."/>
            <person name="Leebens-Mack J."/>
            <person name="Grimwood J."/>
            <person name="Schmutz J."/>
            <person name="Soltis P."/>
            <person name="Soltis D."/>
            <person name="Chen Z.-H."/>
        </authorList>
    </citation>
    <scope>NUCLEOTIDE SEQUENCE</scope>
    <source>
        <strain evidence="2">Whitten #5841</strain>
        <tissue evidence="2">Leaf</tissue>
    </source>
</reference>
<keyword evidence="3" id="KW-1185">Reference proteome</keyword>
<comment type="caution">
    <text evidence="2">The sequence shown here is derived from an EMBL/GenBank/DDBJ whole genome shotgun (WGS) entry which is preliminary data.</text>
</comment>
<evidence type="ECO:0000256" key="1">
    <source>
        <dbReference type="SAM" id="MobiDB-lite"/>
    </source>
</evidence>
<feature type="region of interest" description="Disordered" evidence="1">
    <location>
        <begin position="184"/>
        <end position="203"/>
    </location>
</feature>
<name>A0A8T2TW01_CERRI</name>
<organism evidence="2 3">
    <name type="scientific">Ceratopteris richardii</name>
    <name type="common">Triangle waterfern</name>
    <dbReference type="NCBI Taxonomy" id="49495"/>
    <lineage>
        <taxon>Eukaryota</taxon>
        <taxon>Viridiplantae</taxon>
        <taxon>Streptophyta</taxon>
        <taxon>Embryophyta</taxon>
        <taxon>Tracheophyta</taxon>
        <taxon>Polypodiopsida</taxon>
        <taxon>Polypodiidae</taxon>
        <taxon>Polypodiales</taxon>
        <taxon>Pteridineae</taxon>
        <taxon>Pteridaceae</taxon>
        <taxon>Parkerioideae</taxon>
        <taxon>Ceratopteris</taxon>
    </lineage>
</organism>
<feature type="compositionally biased region" description="Basic and acidic residues" evidence="1">
    <location>
        <begin position="8"/>
        <end position="41"/>
    </location>
</feature>
<gene>
    <name evidence="2" type="ORF">KP509_11G019100</name>
</gene>